<evidence type="ECO:0000256" key="3">
    <source>
        <dbReference type="ARBA" id="ARBA00022989"/>
    </source>
</evidence>
<protein>
    <submittedName>
        <fullName evidence="7">MFS transporter</fullName>
    </submittedName>
</protein>
<evidence type="ECO:0000313" key="8">
    <source>
        <dbReference type="Proteomes" id="UP001609821"/>
    </source>
</evidence>
<evidence type="ECO:0000313" key="7">
    <source>
        <dbReference type="EMBL" id="MFH6565624.1"/>
    </source>
</evidence>
<feature type="transmembrane region" description="Helical" evidence="5">
    <location>
        <begin position="54"/>
        <end position="74"/>
    </location>
</feature>
<reference evidence="7 8" key="1">
    <citation type="submission" date="2024-10" db="EMBL/GenBank/DDBJ databases">
        <title>Aeromonas and Pseudomonas from the Cagarras Archipelago, Rio de Janeiro, Brazil.</title>
        <authorList>
            <person name="Canellas A.L.B."/>
            <person name="Laport M.S."/>
        </authorList>
    </citation>
    <scope>NUCLEOTIDE SEQUENCE [LARGE SCALE GENOMIC DNA]</scope>
    <source>
        <strain evidence="7 8">CPF-4</strain>
    </source>
</reference>
<feature type="transmembrane region" description="Helical" evidence="5">
    <location>
        <begin position="385"/>
        <end position="403"/>
    </location>
</feature>
<dbReference type="Gene3D" id="1.20.1250.20">
    <property type="entry name" value="MFS general substrate transporter like domains"/>
    <property type="match status" value="2"/>
</dbReference>
<dbReference type="InterPro" id="IPR051788">
    <property type="entry name" value="MFS_Transporter"/>
</dbReference>
<feature type="transmembrane region" description="Helical" evidence="5">
    <location>
        <begin position="149"/>
        <end position="169"/>
    </location>
</feature>
<keyword evidence="4 5" id="KW-0472">Membrane</keyword>
<proteinExistence type="predicted"/>
<dbReference type="Pfam" id="PF07690">
    <property type="entry name" value="MFS_1"/>
    <property type="match status" value="2"/>
</dbReference>
<keyword evidence="8" id="KW-1185">Reference proteome</keyword>
<dbReference type="EMBL" id="JBINXB010000005">
    <property type="protein sequence ID" value="MFH6565624.1"/>
    <property type="molecule type" value="Genomic_DNA"/>
</dbReference>
<feature type="transmembrane region" description="Helical" evidence="5">
    <location>
        <begin position="86"/>
        <end position="103"/>
    </location>
</feature>
<evidence type="ECO:0000256" key="2">
    <source>
        <dbReference type="ARBA" id="ARBA00022692"/>
    </source>
</evidence>
<comment type="caution">
    <text evidence="7">The sequence shown here is derived from an EMBL/GenBank/DDBJ whole genome shotgun (WGS) entry which is preliminary data.</text>
</comment>
<sequence length="426" mass="45069">MNKRDNSLVTPRIRRARIATFAGFMMVGAMMYIWSTGVTAFREQLGLSGDAGDVNFGIIAFGIGLGSAAGSFLVGRFLDVFGSKTVIYVTAVAYPLSIIPLGYSTGVSFALGCGVVLGLLRGAIDTAFNTHGVQVERYYRRPIMSAFHAFYSLGGFLLGMVGSAFASRFTDSAQMPFTVLGGAMVVVGLVVGRFMLDKNDIAPEAPASKEDAPISPQENAPNTKAMILLMVGFGVLLLGSMVGEGAIADWGQEYIRRVLNTPISTAGMAVSVFIGAECIGRLIGDRVAEYLGASRMVFISALLAIGGLLVTVIGHSQLFGMIGFAMFGLGLSCIAPLMLSSAGRKDPLNAGRNIGIVNCIGYSGMLLGPAAIATVVNYFGIERLLFFPMLLLVPLAIFGPILMRNQLKKGKQGKQQIAVQKNRQAS</sequence>
<name>A0ABW7LX59_9PSED</name>
<gene>
    <name evidence="7" type="ORF">ACHMWK_06540</name>
</gene>
<comment type="subcellular location">
    <subcellularLocation>
        <location evidence="1">Membrane</location>
        <topology evidence="1">Multi-pass membrane protein</topology>
    </subcellularLocation>
</comment>
<organism evidence="7 8">
    <name type="scientific">Pseudomonas kulmbachensis</name>
    <dbReference type="NCBI Taxonomy" id="3043408"/>
    <lineage>
        <taxon>Bacteria</taxon>
        <taxon>Pseudomonadati</taxon>
        <taxon>Pseudomonadota</taxon>
        <taxon>Gammaproteobacteria</taxon>
        <taxon>Pseudomonadales</taxon>
        <taxon>Pseudomonadaceae</taxon>
        <taxon>Pseudomonas</taxon>
    </lineage>
</organism>
<evidence type="ECO:0000256" key="4">
    <source>
        <dbReference type="ARBA" id="ARBA00023136"/>
    </source>
</evidence>
<dbReference type="CDD" id="cd17393">
    <property type="entry name" value="MFS_MosC_like"/>
    <property type="match status" value="1"/>
</dbReference>
<dbReference type="InterPro" id="IPR020846">
    <property type="entry name" value="MFS_dom"/>
</dbReference>
<feature type="transmembrane region" description="Helical" evidence="5">
    <location>
        <begin position="263"/>
        <end position="284"/>
    </location>
</feature>
<feature type="transmembrane region" description="Helical" evidence="5">
    <location>
        <begin position="109"/>
        <end position="128"/>
    </location>
</feature>
<dbReference type="PROSITE" id="PS50850">
    <property type="entry name" value="MFS"/>
    <property type="match status" value="1"/>
</dbReference>
<dbReference type="Proteomes" id="UP001609821">
    <property type="component" value="Unassembled WGS sequence"/>
</dbReference>
<evidence type="ECO:0000259" key="6">
    <source>
        <dbReference type="PROSITE" id="PS50850"/>
    </source>
</evidence>
<dbReference type="PANTHER" id="PTHR23514:SF13">
    <property type="entry name" value="INNER MEMBRANE PROTEIN YBJJ"/>
    <property type="match status" value="1"/>
</dbReference>
<feature type="domain" description="Major facilitator superfamily (MFS) profile" evidence="6">
    <location>
        <begin position="16"/>
        <end position="408"/>
    </location>
</feature>
<dbReference type="InterPro" id="IPR036259">
    <property type="entry name" value="MFS_trans_sf"/>
</dbReference>
<evidence type="ECO:0000256" key="1">
    <source>
        <dbReference type="ARBA" id="ARBA00004141"/>
    </source>
</evidence>
<dbReference type="InterPro" id="IPR011701">
    <property type="entry name" value="MFS"/>
</dbReference>
<feature type="transmembrane region" description="Helical" evidence="5">
    <location>
        <begin position="16"/>
        <end position="34"/>
    </location>
</feature>
<dbReference type="RefSeq" id="WP_395246802.1">
    <property type="nucleotide sequence ID" value="NZ_JBINXA010000015.1"/>
</dbReference>
<accession>A0ABW7LX59</accession>
<dbReference type="SUPFAM" id="SSF103473">
    <property type="entry name" value="MFS general substrate transporter"/>
    <property type="match status" value="1"/>
</dbReference>
<feature type="transmembrane region" description="Helical" evidence="5">
    <location>
        <begin position="225"/>
        <end position="243"/>
    </location>
</feature>
<dbReference type="PANTHER" id="PTHR23514">
    <property type="entry name" value="BYPASS OF STOP CODON PROTEIN 6"/>
    <property type="match status" value="1"/>
</dbReference>
<evidence type="ECO:0000256" key="5">
    <source>
        <dbReference type="SAM" id="Phobius"/>
    </source>
</evidence>
<feature type="transmembrane region" description="Helical" evidence="5">
    <location>
        <begin position="296"/>
        <end position="313"/>
    </location>
</feature>
<feature type="transmembrane region" description="Helical" evidence="5">
    <location>
        <begin position="175"/>
        <end position="196"/>
    </location>
</feature>
<keyword evidence="3 5" id="KW-1133">Transmembrane helix</keyword>
<feature type="transmembrane region" description="Helical" evidence="5">
    <location>
        <begin position="319"/>
        <end position="339"/>
    </location>
</feature>
<keyword evidence="2 5" id="KW-0812">Transmembrane</keyword>
<feature type="transmembrane region" description="Helical" evidence="5">
    <location>
        <begin position="359"/>
        <end position="379"/>
    </location>
</feature>